<dbReference type="SUPFAM" id="SSF52540">
    <property type="entry name" value="P-loop containing nucleoside triphosphate hydrolases"/>
    <property type="match status" value="1"/>
</dbReference>
<comment type="caution">
    <text evidence="2">The sequence shown here is derived from an EMBL/GenBank/DDBJ whole genome shotgun (WGS) entry which is preliminary data.</text>
</comment>
<sequence>MVVYSRTWWCYGTTRIGCFPSAKPGSSGTSKEVPIRVTELPDTRIGASQHPDSPPDWWIYRGTGRPLHDIRLADRLPDPPPWRTFRGATLPERDVFPADDGEIERKLGTELSYSARNVDEHEVEMVNAALYLRRPLLVTGRPGSGKSSLAYRISRELGLGRVLRWPITSQTTLKSGLYDYDAIGRVQAAAAWKELAASGAGTTAEVPIGEFVRLGELGTAFLPRRLPRVLLIDELDKSESDLPHDLLGLFEDGEFAVPELARDARRSVRAEVFTADPGYTAEIEHGRVRCAAFPVVVITSNGEREFPPAFLRRCLRLETRDPDAGQLAAMVAAHAIDPDGSRAALIEDFVTRSAGVGGLPADKLLDAIFLATSGAYRPEDDAWPRLVDSLWRQLNPQGP</sequence>
<dbReference type="GO" id="GO:0016887">
    <property type="term" value="F:ATP hydrolysis activity"/>
    <property type="evidence" value="ECO:0007669"/>
    <property type="project" value="InterPro"/>
</dbReference>
<proteinExistence type="predicted"/>
<dbReference type="SMART" id="SM00382">
    <property type="entry name" value="AAA"/>
    <property type="match status" value="1"/>
</dbReference>
<protein>
    <submittedName>
        <fullName evidence="2">MoxR family ATPase</fullName>
    </submittedName>
</protein>
<dbReference type="OrthoDB" id="9783370at2"/>
<dbReference type="InterPro" id="IPR003593">
    <property type="entry name" value="AAA+_ATPase"/>
</dbReference>
<dbReference type="InterPro" id="IPR011704">
    <property type="entry name" value="ATPase_dyneun-rel_AAA"/>
</dbReference>
<dbReference type="InterPro" id="IPR027417">
    <property type="entry name" value="P-loop_NTPase"/>
</dbReference>
<reference evidence="2 3" key="1">
    <citation type="submission" date="2018-12" db="EMBL/GenBank/DDBJ databases">
        <title>Amycolatopsis eburnea sp. nov. actinomycete associate with arbuscular mycorrhiza fungal spore.</title>
        <authorList>
            <person name="Lumyong S."/>
            <person name="Chaiya L."/>
        </authorList>
    </citation>
    <scope>NUCLEOTIDE SEQUENCE [LARGE SCALE GENOMIC DNA]</scope>
    <source>
        <strain evidence="2 3">GLM-1</strain>
    </source>
</reference>
<evidence type="ECO:0000313" key="3">
    <source>
        <dbReference type="Proteomes" id="UP000267081"/>
    </source>
</evidence>
<accession>A0A427T3G2</accession>
<evidence type="ECO:0000313" key="2">
    <source>
        <dbReference type="EMBL" id="RSD13490.1"/>
    </source>
</evidence>
<organism evidence="2 3">
    <name type="scientific">Amycolatopsis eburnea</name>
    <dbReference type="NCBI Taxonomy" id="2267691"/>
    <lineage>
        <taxon>Bacteria</taxon>
        <taxon>Bacillati</taxon>
        <taxon>Actinomycetota</taxon>
        <taxon>Actinomycetes</taxon>
        <taxon>Pseudonocardiales</taxon>
        <taxon>Pseudonocardiaceae</taxon>
        <taxon>Amycolatopsis</taxon>
    </lineage>
</organism>
<dbReference type="AlphaFoldDB" id="A0A427T3G2"/>
<dbReference type="Proteomes" id="UP000267081">
    <property type="component" value="Unassembled WGS sequence"/>
</dbReference>
<dbReference type="Pfam" id="PF07728">
    <property type="entry name" value="AAA_5"/>
    <property type="match status" value="1"/>
</dbReference>
<dbReference type="EMBL" id="RSEC01000058">
    <property type="protein sequence ID" value="RSD13490.1"/>
    <property type="molecule type" value="Genomic_DNA"/>
</dbReference>
<gene>
    <name evidence="2" type="ORF">EIY87_27630</name>
</gene>
<keyword evidence="3" id="KW-1185">Reference proteome</keyword>
<dbReference type="Gene3D" id="3.40.50.300">
    <property type="entry name" value="P-loop containing nucleotide triphosphate hydrolases"/>
    <property type="match status" value="1"/>
</dbReference>
<feature type="domain" description="AAA+ ATPase" evidence="1">
    <location>
        <begin position="132"/>
        <end position="325"/>
    </location>
</feature>
<evidence type="ECO:0000259" key="1">
    <source>
        <dbReference type="SMART" id="SM00382"/>
    </source>
</evidence>
<name>A0A427T3G2_9PSEU</name>
<dbReference type="GO" id="GO:0005524">
    <property type="term" value="F:ATP binding"/>
    <property type="evidence" value="ECO:0007669"/>
    <property type="project" value="InterPro"/>
</dbReference>